<dbReference type="eggNOG" id="ENOG502RNY5">
    <property type="taxonomic scope" value="Eukaryota"/>
</dbReference>
<sequence length="185" mass="21770">MFFLGRLSRCRFDWQEDLLNEEDVYGKNVFPDMGSRNWAALHIDPDVSYYQDLGLRDNTIMTILHECAHAFLRIWICDDSKCKTVKCKDVHAMGIGGRGHGYLWLQLTSHVYAVAHNFLGINTVDAAEDLRDSMYNEWQATGNVPGWRHVRGCHWRYRFRVVAFIREYKDRPWVSPRINDEEDAR</sequence>
<dbReference type="OrthoDB" id="3622581at2759"/>
<name>N1PTW6_DOTSN</name>
<organism evidence="1 2">
    <name type="scientific">Dothistroma septosporum (strain NZE10 / CBS 128990)</name>
    <name type="common">Red band needle blight fungus</name>
    <name type="synonym">Mycosphaerella pini</name>
    <dbReference type="NCBI Taxonomy" id="675120"/>
    <lineage>
        <taxon>Eukaryota</taxon>
        <taxon>Fungi</taxon>
        <taxon>Dikarya</taxon>
        <taxon>Ascomycota</taxon>
        <taxon>Pezizomycotina</taxon>
        <taxon>Dothideomycetes</taxon>
        <taxon>Dothideomycetidae</taxon>
        <taxon>Mycosphaerellales</taxon>
        <taxon>Mycosphaerellaceae</taxon>
        <taxon>Dothistroma</taxon>
    </lineage>
</organism>
<dbReference type="HOGENOM" id="CLU_1461278_0_0_1"/>
<reference evidence="1 2" key="2">
    <citation type="journal article" date="2012" name="PLoS Pathog.">
        <title>Diverse lifestyles and strategies of plant pathogenesis encoded in the genomes of eighteen Dothideomycetes fungi.</title>
        <authorList>
            <person name="Ohm R.A."/>
            <person name="Feau N."/>
            <person name="Henrissat B."/>
            <person name="Schoch C.L."/>
            <person name="Horwitz B.A."/>
            <person name="Barry K.W."/>
            <person name="Condon B.J."/>
            <person name="Copeland A.C."/>
            <person name="Dhillon B."/>
            <person name="Glaser F."/>
            <person name="Hesse C.N."/>
            <person name="Kosti I."/>
            <person name="LaButti K."/>
            <person name="Lindquist E.A."/>
            <person name="Lucas S."/>
            <person name="Salamov A.A."/>
            <person name="Bradshaw R.E."/>
            <person name="Ciuffetti L."/>
            <person name="Hamelin R.C."/>
            <person name="Kema G.H.J."/>
            <person name="Lawrence C."/>
            <person name="Scott J.A."/>
            <person name="Spatafora J.W."/>
            <person name="Turgeon B.G."/>
            <person name="de Wit P.J.G.M."/>
            <person name="Zhong S."/>
            <person name="Goodwin S.B."/>
            <person name="Grigoriev I.V."/>
        </authorList>
    </citation>
    <scope>NUCLEOTIDE SEQUENCE [LARGE SCALE GENOMIC DNA]</scope>
    <source>
        <strain evidence="2">NZE10 / CBS 128990</strain>
    </source>
</reference>
<protein>
    <recommendedName>
        <fullName evidence="3">SprT-like domain-containing protein</fullName>
    </recommendedName>
</protein>
<proteinExistence type="predicted"/>
<reference evidence="2" key="1">
    <citation type="journal article" date="2012" name="PLoS Genet.">
        <title>The genomes of the fungal plant pathogens Cladosporium fulvum and Dothistroma septosporum reveal adaptation to different hosts and lifestyles but also signatures of common ancestry.</title>
        <authorList>
            <person name="de Wit P.J.G.M."/>
            <person name="van der Burgt A."/>
            <person name="Oekmen B."/>
            <person name="Stergiopoulos I."/>
            <person name="Abd-Elsalam K.A."/>
            <person name="Aerts A.L."/>
            <person name="Bahkali A.H."/>
            <person name="Beenen H.G."/>
            <person name="Chettri P."/>
            <person name="Cox M.P."/>
            <person name="Datema E."/>
            <person name="de Vries R.P."/>
            <person name="Dhillon B."/>
            <person name="Ganley A.R."/>
            <person name="Griffiths S.A."/>
            <person name="Guo Y."/>
            <person name="Hamelin R.C."/>
            <person name="Henrissat B."/>
            <person name="Kabir M.S."/>
            <person name="Jashni M.K."/>
            <person name="Kema G."/>
            <person name="Klaubauf S."/>
            <person name="Lapidus A."/>
            <person name="Levasseur A."/>
            <person name="Lindquist E."/>
            <person name="Mehrabi R."/>
            <person name="Ohm R.A."/>
            <person name="Owen T.J."/>
            <person name="Salamov A."/>
            <person name="Schwelm A."/>
            <person name="Schijlen E."/>
            <person name="Sun H."/>
            <person name="van den Burg H.A."/>
            <person name="van Ham R.C.H.J."/>
            <person name="Zhang S."/>
            <person name="Goodwin S.B."/>
            <person name="Grigoriev I.V."/>
            <person name="Collemare J."/>
            <person name="Bradshaw R.E."/>
        </authorList>
    </citation>
    <scope>NUCLEOTIDE SEQUENCE [LARGE SCALE GENOMIC DNA]</scope>
    <source>
        <strain evidence="2">NZE10 / CBS 128990</strain>
    </source>
</reference>
<evidence type="ECO:0008006" key="3">
    <source>
        <dbReference type="Google" id="ProtNLM"/>
    </source>
</evidence>
<keyword evidence="2" id="KW-1185">Reference proteome</keyword>
<gene>
    <name evidence="1" type="ORF">DOTSEDRAFT_33421</name>
</gene>
<evidence type="ECO:0000313" key="1">
    <source>
        <dbReference type="EMBL" id="EME46896.1"/>
    </source>
</evidence>
<dbReference type="Proteomes" id="UP000016933">
    <property type="component" value="Unassembled WGS sequence"/>
</dbReference>
<dbReference type="AlphaFoldDB" id="N1PTW6"/>
<dbReference type="EMBL" id="KB446537">
    <property type="protein sequence ID" value="EME46896.1"/>
    <property type="molecule type" value="Genomic_DNA"/>
</dbReference>
<evidence type="ECO:0000313" key="2">
    <source>
        <dbReference type="Proteomes" id="UP000016933"/>
    </source>
</evidence>
<accession>N1PTW6</accession>